<accession>A0A7Z7Q1C6</accession>
<proteinExistence type="predicted"/>
<dbReference type="GO" id="GO:0019825">
    <property type="term" value="F:oxygen binding"/>
    <property type="evidence" value="ECO:0007669"/>
    <property type="project" value="InterPro"/>
</dbReference>
<dbReference type="SUPFAM" id="SSF46458">
    <property type="entry name" value="Globin-like"/>
    <property type="match status" value="1"/>
</dbReference>
<dbReference type="GO" id="GO:0046210">
    <property type="term" value="P:nitric oxide catabolic process"/>
    <property type="evidence" value="ECO:0007669"/>
    <property type="project" value="TreeGrafter"/>
</dbReference>
<dbReference type="GO" id="GO:0071500">
    <property type="term" value="P:cellular response to nitrosative stress"/>
    <property type="evidence" value="ECO:0007669"/>
    <property type="project" value="TreeGrafter"/>
</dbReference>
<comment type="caution">
    <text evidence="6">The sequence shown here is derived from an EMBL/GenBank/DDBJ whole genome shotgun (WGS) entry which is preliminary data.</text>
</comment>
<evidence type="ECO:0000256" key="1">
    <source>
        <dbReference type="ARBA" id="ARBA00022617"/>
    </source>
</evidence>
<protein>
    <submittedName>
        <fullName evidence="6">Soluble cytochrome O</fullName>
    </submittedName>
</protein>
<keyword evidence="3" id="KW-0479">Metal-binding</keyword>
<keyword evidence="2" id="KW-0813">Transport</keyword>
<dbReference type="PANTHER" id="PTHR43396:SF3">
    <property type="entry name" value="FLAVOHEMOPROTEIN"/>
    <property type="match status" value="1"/>
</dbReference>
<evidence type="ECO:0000259" key="5">
    <source>
        <dbReference type="PROSITE" id="PS01033"/>
    </source>
</evidence>
<dbReference type="RefSeq" id="WP_081321070.1">
    <property type="nucleotide sequence ID" value="NZ_JAMBNG010000004.1"/>
</dbReference>
<dbReference type="GO" id="GO:0071949">
    <property type="term" value="F:FAD binding"/>
    <property type="evidence" value="ECO:0007669"/>
    <property type="project" value="TreeGrafter"/>
</dbReference>
<dbReference type="InterPro" id="IPR012292">
    <property type="entry name" value="Globin/Proto"/>
</dbReference>
<gene>
    <name evidence="6" type="primary">vhb</name>
    <name evidence="6" type="ORF">NCTC10588_03479</name>
</gene>
<dbReference type="GO" id="GO:0005344">
    <property type="term" value="F:oxygen carrier activity"/>
    <property type="evidence" value="ECO:0007669"/>
    <property type="project" value="UniProtKB-KW"/>
</dbReference>
<keyword evidence="4" id="KW-0408">Iron</keyword>
<name>A0A7Z7Q1C6_9FLAO</name>
<keyword evidence="2" id="KW-0561">Oxygen transport</keyword>
<sequence>MTNEQKKLVKGTVPVLKEHGILLTTHFYNRMFQHNPELKNIFNIGR</sequence>
<dbReference type="GO" id="GO:0046872">
    <property type="term" value="F:metal ion binding"/>
    <property type="evidence" value="ECO:0007669"/>
    <property type="project" value="UniProtKB-KW"/>
</dbReference>
<dbReference type="EMBL" id="UFYD01000001">
    <property type="protein sequence ID" value="STD11792.1"/>
    <property type="molecule type" value="Genomic_DNA"/>
</dbReference>
<reference evidence="6 7" key="1">
    <citation type="submission" date="2018-06" db="EMBL/GenBank/DDBJ databases">
        <authorList>
            <consortium name="Pathogen Informatics"/>
            <person name="Doyle S."/>
        </authorList>
    </citation>
    <scope>NUCLEOTIDE SEQUENCE [LARGE SCALE GENOMIC DNA]</scope>
    <source>
        <strain evidence="6 7">NCTC10588</strain>
    </source>
</reference>
<evidence type="ECO:0000256" key="4">
    <source>
        <dbReference type="ARBA" id="ARBA00023004"/>
    </source>
</evidence>
<dbReference type="PROSITE" id="PS01033">
    <property type="entry name" value="GLOBIN"/>
    <property type="match status" value="1"/>
</dbReference>
<evidence type="ECO:0000313" key="7">
    <source>
        <dbReference type="Proteomes" id="UP000254876"/>
    </source>
</evidence>
<dbReference type="GO" id="GO:0008941">
    <property type="term" value="F:nitric oxide dioxygenase NAD(P)H activity"/>
    <property type="evidence" value="ECO:0007669"/>
    <property type="project" value="TreeGrafter"/>
</dbReference>
<evidence type="ECO:0000256" key="3">
    <source>
        <dbReference type="ARBA" id="ARBA00022723"/>
    </source>
</evidence>
<evidence type="ECO:0000256" key="2">
    <source>
        <dbReference type="ARBA" id="ARBA00022621"/>
    </source>
</evidence>
<dbReference type="PANTHER" id="PTHR43396">
    <property type="entry name" value="FLAVOHEMOPROTEIN"/>
    <property type="match status" value="1"/>
</dbReference>
<dbReference type="InterPro" id="IPR009050">
    <property type="entry name" value="Globin-like_sf"/>
</dbReference>
<organism evidence="6 7">
    <name type="scientific">Elizabethkingia anophelis</name>
    <dbReference type="NCBI Taxonomy" id="1117645"/>
    <lineage>
        <taxon>Bacteria</taxon>
        <taxon>Pseudomonadati</taxon>
        <taxon>Bacteroidota</taxon>
        <taxon>Flavobacteriia</taxon>
        <taxon>Flavobacteriales</taxon>
        <taxon>Weeksellaceae</taxon>
        <taxon>Elizabethkingia</taxon>
    </lineage>
</organism>
<feature type="domain" description="Globin" evidence="5">
    <location>
        <begin position="1"/>
        <end position="46"/>
    </location>
</feature>
<dbReference type="Gene3D" id="1.10.490.10">
    <property type="entry name" value="Globins"/>
    <property type="match status" value="1"/>
</dbReference>
<dbReference type="AlphaFoldDB" id="A0A7Z7Q1C6"/>
<dbReference type="Proteomes" id="UP000254876">
    <property type="component" value="Unassembled WGS sequence"/>
</dbReference>
<dbReference type="GO" id="GO:0020037">
    <property type="term" value="F:heme binding"/>
    <property type="evidence" value="ECO:0007669"/>
    <property type="project" value="InterPro"/>
</dbReference>
<dbReference type="InterPro" id="IPR000971">
    <property type="entry name" value="Globin"/>
</dbReference>
<evidence type="ECO:0000313" key="6">
    <source>
        <dbReference type="EMBL" id="STD11792.1"/>
    </source>
</evidence>
<keyword evidence="1" id="KW-0349">Heme</keyword>